<organism evidence="2">
    <name type="scientific">Siphoviridae sp. ctEQg15</name>
    <dbReference type="NCBI Taxonomy" id="2826205"/>
    <lineage>
        <taxon>Viruses</taxon>
        <taxon>Duplodnaviria</taxon>
        <taxon>Heunggongvirae</taxon>
        <taxon>Uroviricota</taxon>
        <taxon>Caudoviricetes</taxon>
    </lineage>
</organism>
<evidence type="ECO:0000313" key="2">
    <source>
        <dbReference type="EMBL" id="DAD77328.1"/>
    </source>
</evidence>
<keyword evidence="1" id="KW-0472">Membrane</keyword>
<protein>
    <submittedName>
        <fullName evidence="2">Uncharacterized protein</fullName>
    </submittedName>
</protein>
<evidence type="ECO:0000256" key="1">
    <source>
        <dbReference type="SAM" id="Phobius"/>
    </source>
</evidence>
<proteinExistence type="predicted"/>
<keyword evidence="1" id="KW-0812">Transmembrane</keyword>
<sequence length="59" mass="6770">MISKREWYAALRRMLKRAALWFGGLFLMTALFYLRVWGLPLDAAVMATISAMLVWYGAA</sequence>
<name>A0A8S5M5B3_9CAUD</name>
<accession>A0A8S5M5B3</accession>
<keyword evidence="1" id="KW-1133">Transmembrane helix</keyword>
<feature type="transmembrane region" description="Helical" evidence="1">
    <location>
        <begin position="20"/>
        <end position="37"/>
    </location>
</feature>
<reference evidence="2" key="1">
    <citation type="journal article" date="2021" name="Proc. Natl. Acad. Sci. U.S.A.">
        <title>A Catalog of Tens of Thousands of Viruses from Human Metagenomes Reveals Hidden Associations with Chronic Diseases.</title>
        <authorList>
            <person name="Tisza M.J."/>
            <person name="Buck C.B."/>
        </authorList>
    </citation>
    <scope>NUCLEOTIDE SEQUENCE</scope>
    <source>
        <strain evidence="2">CtEQg15</strain>
    </source>
</reference>
<dbReference type="EMBL" id="BK014822">
    <property type="protein sequence ID" value="DAD77328.1"/>
    <property type="molecule type" value="Genomic_DNA"/>
</dbReference>